<dbReference type="InterPro" id="IPR050832">
    <property type="entry name" value="Bact_Acetyltransf"/>
</dbReference>
<gene>
    <name evidence="4" type="ORF">SAMN04489720_1882</name>
</gene>
<evidence type="ECO:0000313" key="4">
    <source>
        <dbReference type="EMBL" id="SDH64713.1"/>
    </source>
</evidence>
<dbReference type="Proteomes" id="UP000198822">
    <property type="component" value="Chromosome I"/>
</dbReference>
<dbReference type="GO" id="GO:0016747">
    <property type="term" value="F:acyltransferase activity, transferring groups other than amino-acyl groups"/>
    <property type="evidence" value="ECO:0007669"/>
    <property type="project" value="InterPro"/>
</dbReference>
<dbReference type="Pfam" id="PF00583">
    <property type="entry name" value="Acetyltransf_1"/>
    <property type="match status" value="1"/>
</dbReference>
<dbReference type="CDD" id="cd04301">
    <property type="entry name" value="NAT_SF"/>
    <property type="match status" value="1"/>
</dbReference>
<dbReference type="InterPro" id="IPR016181">
    <property type="entry name" value="Acyl_CoA_acyltransferase"/>
</dbReference>
<accession>A0A1G8E456</accession>
<keyword evidence="1" id="KW-0808">Transferase</keyword>
<evidence type="ECO:0000256" key="1">
    <source>
        <dbReference type="ARBA" id="ARBA00022679"/>
    </source>
</evidence>
<dbReference type="AlphaFoldDB" id="A0A1G8E456"/>
<evidence type="ECO:0000259" key="3">
    <source>
        <dbReference type="PROSITE" id="PS51186"/>
    </source>
</evidence>
<dbReference type="SUPFAM" id="SSF55729">
    <property type="entry name" value="Acyl-CoA N-acyltransferases (Nat)"/>
    <property type="match status" value="1"/>
</dbReference>
<feature type="domain" description="N-acetyltransferase" evidence="3">
    <location>
        <begin position="33"/>
        <end position="182"/>
    </location>
</feature>
<dbReference type="Gene3D" id="3.40.630.30">
    <property type="match status" value="1"/>
</dbReference>
<dbReference type="PROSITE" id="PS51186">
    <property type="entry name" value="GNAT"/>
    <property type="match status" value="1"/>
</dbReference>
<dbReference type="STRING" id="399736.SAMN04489720_1882"/>
<dbReference type="PANTHER" id="PTHR43877">
    <property type="entry name" value="AMINOALKYLPHOSPHONATE N-ACETYLTRANSFERASE-RELATED-RELATED"/>
    <property type="match status" value="1"/>
</dbReference>
<sequence>MGGVASLMPTPSPSLGFPDASSGAPYPGLMAGVEVRAATRDDVDALVALLQRWGSDDEPDEKVVRYRERLAWNLDNPTHHVLVAVADGEVVGYAAAQDYGPALRQERSIARMHDLWVSPAARGRGAGTALFEAVRVWAEREARIGMLQWQSSEVAVDFYRTLGLESDAADAPADFALAVHLPGRDDA</sequence>
<dbReference type="EMBL" id="LT629695">
    <property type="protein sequence ID" value="SDH64713.1"/>
    <property type="molecule type" value="Genomic_DNA"/>
</dbReference>
<evidence type="ECO:0000313" key="5">
    <source>
        <dbReference type="Proteomes" id="UP000198822"/>
    </source>
</evidence>
<dbReference type="InterPro" id="IPR000182">
    <property type="entry name" value="GNAT_dom"/>
</dbReference>
<proteinExistence type="predicted"/>
<name>A0A1G8E456_9MICO</name>
<keyword evidence="5" id="KW-1185">Reference proteome</keyword>
<evidence type="ECO:0000256" key="2">
    <source>
        <dbReference type="ARBA" id="ARBA00023315"/>
    </source>
</evidence>
<reference evidence="5" key="1">
    <citation type="submission" date="2016-10" db="EMBL/GenBank/DDBJ databases">
        <authorList>
            <person name="Varghese N."/>
            <person name="Submissions S."/>
        </authorList>
    </citation>
    <scope>NUCLEOTIDE SEQUENCE [LARGE SCALE GENOMIC DNA]</scope>
    <source>
        <strain evidence="5">DSM 22002</strain>
    </source>
</reference>
<protein>
    <submittedName>
        <fullName evidence="4">N-acetylglutamate synthase, GNAT family</fullName>
    </submittedName>
</protein>
<keyword evidence="2" id="KW-0012">Acyltransferase</keyword>
<organism evidence="4 5">
    <name type="scientific">Agrococcus jejuensis</name>
    <dbReference type="NCBI Taxonomy" id="399736"/>
    <lineage>
        <taxon>Bacteria</taxon>
        <taxon>Bacillati</taxon>
        <taxon>Actinomycetota</taxon>
        <taxon>Actinomycetes</taxon>
        <taxon>Micrococcales</taxon>
        <taxon>Microbacteriaceae</taxon>
        <taxon>Agrococcus</taxon>
    </lineage>
</organism>